<reference evidence="2" key="1">
    <citation type="submission" date="2019-08" db="EMBL/GenBank/DDBJ databases">
        <authorList>
            <person name="Kucharzyk K."/>
            <person name="Murdoch R.W."/>
            <person name="Higgins S."/>
            <person name="Loffler F."/>
        </authorList>
    </citation>
    <scope>NUCLEOTIDE SEQUENCE</scope>
</reference>
<dbReference type="AlphaFoldDB" id="A0A645C8P3"/>
<dbReference type="SUPFAM" id="SSF81301">
    <property type="entry name" value="Nucleotidyltransferase"/>
    <property type="match status" value="1"/>
</dbReference>
<name>A0A645C8P3_9ZZZZ</name>
<dbReference type="PANTHER" id="PTHR39173:SF1">
    <property type="entry name" value="ACETYLTRANSFERASE"/>
    <property type="match status" value="1"/>
</dbReference>
<comment type="caution">
    <text evidence="2">The sequence shown here is derived from an EMBL/GenBank/DDBJ whole genome shotgun (WGS) entry which is preliminary data.</text>
</comment>
<gene>
    <name evidence="2" type="ORF">SDC9_118007</name>
</gene>
<dbReference type="EMBL" id="VSSQ01023866">
    <property type="protein sequence ID" value="MPM71044.1"/>
    <property type="molecule type" value="Genomic_DNA"/>
</dbReference>
<sequence length="506" mass="57141">MEWLQQQAHRYAGQVSMVLLYGSYVNQTSTSVSDVDCYFIPKTPEGRTMSHTAIIEGIGYDLFPLSWDRVKGISEFRSPLTPLLGNVKVLYSDTVEDLDRFQQLQQDLQCHLSDSTFMHQVALESLSEAASLVARLLQADTLGQQRRWAGNAILALANAIAYENQTYYTRGLKKQREDLAQLAKLPSRFLQRYDAILRATDSESLKKDGLLLLWETAEFLQYLNEPTLPHVPARLRPCPKPFTGNDLASWYEEGVSAFQKIYHAAQTGNRFLAFISAVCLEGTLSEDLCQEFGWPDFDLLGAYDPNNLTKLAVRANQVQTHLLQLLEEHHTSLQSFASMQAFVEAQQITLPEDIEFHDTSHLCDGEIRLKLESQAANNPSKGFVPAYYFHIVRESDGQIIGRCNLRIGYNANIEIGGNIGYTVFEPYRGHHIAAKACRLLLTLAKSHGLTRLLITLRPNNEPSRRTCLALGATLRREIVLPPDHELARTSRTVLQFELTLYPHKTT</sequence>
<dbReference type="GO" id="GO:0016747">
    <property type="term" value="F:acyltransferase activity, transferring groups other than amino-acyl groups"/>
    <property type="evidence" value="ECO:0007669"/>
    <property type="project" value="InterPro"/>
</dbReference>
<dbReference type="PROSITE" id="PS51186">
    <property type="entry name" value="GNAT"/>
    <property type="match status" value="1"/>
</dbReference>
<dbReference type="InterPro" id="IPR016181">
    <property type="entry name" value="Acyl_CoA_acyltransferase"/>
</dbReference>
<dbReference type="Gene3D" id="3.40.630.30">
    <property type="match status" value="1"/>
</dbReference>
<dbReference type="SUPFAM" id="SSF55729">
    <property type="entry name" value="Acyl-CoA N-acyltransferases (Nat)"/>
    <property type="match status" value="1"/>
</dbReference>
<evidence type="ECO:0000313" key="2">
    <source>
        <dbReference type="EMBL" id="MPM71044.1"/>
    </source>
</evidence>
<proteinExistence type="predicted"/>
<feature type="domain" description="N-acetyltransferase" evidence="1">
    <location>
        <begin position="348"/>
        <end position="499"/>
    </location>
</feature>
<dbReference type="PANTHER" id="PTHR39173">
    <property type="entry name" value="ACETYLTRANSFERASE"/>
    <property type="match status" value="1"/>
</dbReference>
<dbReference type="InterPro" id="IPR043519">
    <property type="entry name" value="NT_sf"/>
</dbReference>
<accession>A0A645C8P3</accession>
<evidence type="ECO:0000259" key="1">
    <source>
        <dbReference type="PROSITE" id="PS51186"/>
    </source>
</evidence>
<dbReference type="InterPro" id="IPR000182">
    <property type="entry name" value="GNAT_dom"/>
</dbReference>
<protein>
    <recommendedName>
        <fullName evidence="1">N-acetyltransferase domain-containing protein</fullName>
    </recommendedName>
</protein>
<dbReference type="Pfam" id="PF13302">
    <property type="entry name" value="Acetyltransf_3"/>
    <property type="match status" value="1"/>
</dbReference>
<organism evidence="2">
    <name type="scientific">bioreactor metagenome</name>
    <dbReference type="NCBI Taxonomy" id="1076179"/>
    <lineage>
        <taxon>unclassified sequences</taxon>
        <taxon>metagenomes</taxon>
        <taxon>ecological metagenomes</taxon>
    </lineage>
</organism>